<keyword evidence="3" id="KW-0808">Transferase</keyword>
<dbReference type="PANTHER" id="PTHR43777:SF1">
    <property type="entry name" value="MOLYBDENUM COFACTOR CYTIDYLYLTRANSFERASE"/>
    <property type="match status" value="1"/>
</dbReference>
<name>A0A1I3HKN0_9GAMM</name>
<dbReference type="InterPro" id="IPR025877">
    <property type="entry name" value="MobA-like_NTP_Trfase"/>
</dbReference>
<dbReference type="InterPro" id="IPR029044">
    <property type="entry name" value="Nucleotide-diphossugar_trans"/>
</dbReference>
<reference evidence="4" key="1">
    <citation type="submission" date="2016-10" db="EMBL/GenBank/DDBJ databases">
        <authorList>
            <person name="Varghese N."/>
            <person name="Submissions S."/>
        </authorList>
    </citation>
    <scope>NUCLEOTIDE SEQUENCE [LARGE SCALE GENOMIC DNA]</scope>
    <source>
        <strain evidence="4">LMG 22563</strain>
    </source>
</reference>
<dbReference type="Pfam" id="PF12804">
    <property type="entry name" value="NTP_transf_3"/>
    <property type="match status" value="1"/>
</dbReference>
<dbReference type="SUPFAM" id="SSF53448">
    <property type="entry name" value="Nucleotide-diphospho-sugar transferases"/>
    <property type="match status" value="1"/>
</dbReference>
<keyword evidence="4" id="KW-1185">Reference proteome</keyword>
<keyword evidence="3" id="KW-0548">Nucleotidyltransferase</keyword>
<evidence type="ECO:0000313" key="4">
    <source>
        <dbReference type="Proteomes" id="UP000183018"/>
    </source>
</evidence>
<dbReference type="STRING" id="289370.SAMN05216602_0981"/>
<proteinExistence type="predicted"/>
<dbReference type="EMBL" id="FORC01000001">
    <property type="protein sequence ID" value="SFI36202.1"/>
    <property type="molecule type" value="Genomic_DNA"/>
</dbReference>
<dbReference type="CDD" id="cd04182">
    <property type="entry name" value="GT_2_like_f"/>
    <property type="match status" value="1"/>
</dbReference>
<keyword evidence="1" id="KW-0460">Magnesium</keyword>
<evidence type="ECO:0000256" key="1">
    <source>
        <dbReference type="ARBA" id="ARBA00022842"/>
    </source>
</evidence>
<evidence type="ECO:0000259" key="2">
    <source>
        <dbReference type="Pfam" id="PF12804"/>
    </source>
</evidence>
<dbReference type="Gene3D" id="3.90.550.10">
    <property type="entry name" value="Spore Coat Polysaccharide Biosynthesis Protein SpsA, Chain A"/>
    <property type="match status" value="2"/>
</dbReference>
<organism evidence="3 4">
    <name type="scientific">Phytopseudomonas argentinensis</name>
    <dbReference type="NCBI Taxonomy" id="289370"/>
    <lineage>
        <taxon>Bacteria</taxon>
        <taxon>Pseudomonadati</taxon>
        <taxon>Pseudomonadota</taxon>
        <taxon>Gammaproteobacteria</taxon>
        <taxon>Pseudomonadales</taxon>
        <taxon>Pseudomonadaceae</taxon>
        <taxon>Phytopseudomonas</taxon>
    </lineage>
</organism>
<dbReference type="OrthoDB" id="5298023at2"/>
<feature type="domain" description="MobA-like NTP transferase" evidence="2">
    <location>
        <begin position="8"/>
        <end position="146"/>
    </location>
</feature>
<sequence>MATNSPVVIVLAAGRGTRFQASGGAGSKLQADLHGKPVLDHVLAAVERSGLDHHVVHSADGDGMADSIAAGVRATATASGWLVLPGDLPLISAPSLHSVARALAQQPVVVPTFEGSRGHPVGFARECFAALAALSGEAGGAAVVEGYRREGRTLLLPLDDPGILTDVDTLTDLQRIHALLAAAK</sequence>
<dbReference type="AlphaFoldDB" id="A0A1I3HKN0"/>
<protein>
    <submittedName>
        <fullName evidence="3">Molybdenum cofactor cytidylyltransferase</fullName>
    </submittedName>
</protein>
<dbReference type="GO" id="GO:0016779">
    <property type="term" value="F:nucleotidyltransferase activity"/>
    <property type="evidence" value="ECO:0007669"/>
    <property type="project" value="UniProtKB-KW"/>
</dbReference>
<gene>
    <name evidence="3" type="ORF">SAMN05216602_0981</name>
</gene>
<dbReference type="Proteomes" id="UP000183018">
    <property type="component" value="Unassembled WGS sequence"/>
</dbReference>
<accession>A0A1I3HKN0</accession>
<dbReference type="RefSeq" id="WP_074881233.1">
    <property type="nucleotide sequence ID" value="NZ_FORC01000001.1"/>
</dbReference>
<dbReference type="PANTHER" id="PTHR43777">
    <property type="entry name" value="MOLYBDENUM COFACTOR CYTIDYLYLTRANSFERASE"/>
    <property type="match status" value="1"/>
</dbReference>
<evidence type="ECO:0000313" key="3">
    <source>
        <dbReference type="EMBL" id="SFI36202.1"/>
    </source>
</evidence>